<dbReference type="AlphaFoldDB" id="A0AAN9EU16"/>
<dbReference type="PANTHER" id="PTHR33710:SF64">
    <property type="entry name" value="ENDONUCLEASE_EXONUCLEASE_PHOSPHATASE DOMAIN-CONTAINING PROTEIN"/>
    <property type="match status" value="1"/>
</dbReference>
<sequence>MSLGPTYSLTEGLVPHSSSNQATSVTMQPHAEAHVNPNNNLKMPSTSLSIDMNPVDPLQFQFGAHYSEMTSMQSMKSLAGTQEELVVLRRKSWNVRGALNARGQRHARELIHCYQPEIFVVLETHRQYSQAKSFWRRMGYDKVGLMEASRHSEGIWVMSKCNVSVQMEIIDIYPQAVTVGMNQGSCRWVCSTIYAKPHLHKHKLLWDYLMNLRDSIHCPWVLIGDFNEVSNASEVKGGIFNPVAAAGFLHMIEQSDLLDLSSVGQKFTWVRKGGVRQRLSKRLDRALCNGSWRTTFPEAFMENLPRVSLDHSPILLRCKGTPGCHGRRPFRFQVAWATHPQYEDLVKSSWGDNEGIVPAKLQKVKHRSEIFNKEKFGHIRGVQRELKHDA</sequence>
<keyword evidence="4" id="KW-1185">Reference proteome</keyword>
<evidence type="ECO:0000313" key="4">
    <source>
        <dbReference type="Proteomes" id="UP001359559"/>
    </source>
</evidence>
<feature type="region of interest" description="Disordered" evidence="1">
    <location>
        <begin position="1"/>
        <end position="21"/>
    </location>
</feature>
<dbReference type="PANTHER" id="PTHR33710">
    <property type="entry name" value="BNAC02G09200D PROTEIN"/>
    <property type="match status" value="1"/>
</dbReference>
<dbReference type="Gene3D" id="3.60.10.10">
    <property type="entry name" value="Endonuclease/exonuclease/phosphatase"/>
    <property type="match status" value="1"/>
</dbReference>
<comment type="caution">
    <text evidence="3">The sequence shown here is derived from an EMBL/GenBank/DDBJ whole genome shotgun (WGS) entry which is preliminary data.</text>
</comment>
<name>A0AAN9EU16_CLITE</name>
<dbReference type="Pfam" id="PF03372">
    <property type="entry name" value="Exo_endo_phos"/>
    <property type="match status" value="1"/>
</dbReference>
<organism evidence="3 4">
    <name type="scientific">Clitoria ternatea</name>
    <name type="common">Butterfly pea</name>
    <dbReference type="NCBI Taxonomy" id="43366"/>
    <lineage>
        <taxon>Eukaryota</taxon>
        <taxon>Viridiplantae</taxon>
        <taxon>Streptophyta</taxon>
        <taxon>Embryophyta</taxon>
        <taxon>Tracheophyta</taxon>
        <taxon>Spermatophyta</taxon>
        <taxon>Magnoliopsida</taxon>
        <taxon>eudicotyledons</taxon>
        <taxon>Gunneridae</taxon>
        <taxon>Pentapetalae</taxon>
        <taxon>rosids</taxon>
        <taxon>fabids</taxon>
        <taxon>Fabales</taxon>
        <taxon>Fabaceae</taxon>
        <taxon>Papilionoideae</taxon>
        <taxon>50 kb inversion clade</taxon>
        <taxon>NPAAA clade</taxon>
        <taxon>indigoferoid/millettioid clade</taxon>
        <taxon>Phaseoleae</taxon>
        <taxon>Clitoria</taxon>
    </lineage>
</organism>
<gene>
    <name evidence="3" type="ORF">RJT34_30919</name>
</gene>
<evidence type="ECO:0000259" key="2">
    <source>
        <dbReference type="Pfam" id="PF03372"/>
    </source>
</evidence>
<dbReference type="InterPro" id="IPR036691">
    <property type="entry name" value="Endo/exonu/phosph_ase_sf"/>
</dbReference>
<dbReference type="EMBL" id="JAYKXN010000008">
    <property type="protein sequence ID" value="KAK7263331.1"/>
    <property type="molecule type" value="Genomic_DNA"/>
</dbReference>
<proteinExistence type="predicted"/>
<evidence type="ECO:0000313" key="3">
    <source>
        <dbReference type="EMBL" id="KAK7263331.1"/>
    </source>
</evidence>
<dbReference type="GO" id="GO:0003824">
    <property type="term" value="F:catalytic activity"/>
    <property type="evidence" value="ECO:0007669"/>
    <property type="project" value="InterPro"/>
</dbReference>
<dbReference type="InterPro" id="IPR005135">
    <property type="entry name" value="Endo/exonuclease/phosphatase"/>
</dbReference>
<dbReference type="Proteomes" id="UP001359559">
    <property type="component" value="Unassembled WGS sequence"/>
</dbReference>
<reference evidence="3 4" key="1">
    <citation type="submission" date="2024-01" db="EMBL/GenBank/DDBJ databases">
        <title>The genomes of 5 underutilized Papilionoideae crops provide insights into root nodulation and disease resistance.</title>
        <authorList>
            <person name="Yuan L."/>
        </authorList>
    </citation>
    <scope>NUCLEOTIDE SEQUENCE [LARGE SCALE GENOMIC DNA]</scope>
    <source>
        <strain evidence="3">LY-2023</strain>
        <tissue evidence="3">Leaf</tissue>
    </source>
</reference>
<accession>A0AAN9EU16</accession>
<dbReference type="SUPFAM" id="SSF56219">
    <property type="entry name" value="DNase I-like"/>
    <property type="match status" value="1"/>
</dbReference>
<evidence type="ECO:0000256" key="1">
    <source>
        <dbReference type="SAM" id="MobiDB-lite"/>
    </source>
</evidence>
<protein>
    <recommendedName>
        <fullName evidence="2">Endonuclease/exonuclease/phosphatase domain-containing protein</fullName>
    </recommendedName>
</protein>
<feature type="domain" description="Endonuclease/exonuclease/phosphatase" evidence="2">
    <location>
        <begin position="92"/>
        <end position="303"/>
    </location>
</feature>